<dbReference type="Proteomes" id="UP001177023">
    <property type="component" value="Unassembled WGS sequence"/>
</dbReference>
<proteinExistence type="predicted"/>
<accession>A0AA36CZU7</accession>
<evidence type="ECO:0000256" key="6">
    <source>
        <dbReference type="ARBA" id="ARBA00022989"/>
    </source>
</evidence>
<feature type="domain" description="ZP" evidence="9">
    <location>
        <begin position="24"/>
        <end position="262"/>
    </location>
</feature>
<sequence>MPFSASTVVLAEPENLVVDRPEVSCGTDAVTVHLHLWPGFGGRLFVLGHSDDEHCQHRPTASQSAEFALPFGACGMRRIRSLHPRGVTYSFTLVVSSHPVFVTGADRAFSVKCFFREDVRNLHNKLEVGGLSTESLEEEFEPPRCTYELKAESGEELQFARVGQPVVHSWTCHPDVPSVFGLLVHSCVVEDGDGERFELVDSSGCTTDPGLLPALEYSPTSLTASVHSRIFKFADRVQVYFRCSVQLCFRHDGGCDGVTPPQCHGHPGPPPIDAHPPEIPHPAPFLLLNHGPKSSESDEISKSVEADHPLLNGNPILKGKPILLGDVDVFLGNATNRTLRPETSTVSADRLLAAKQFAPTTARTTETTRHARALQSELSVDVVVLPFEKTLGPNGTRTEQQLLSPGPQQAVVCLSRVGTVAAGWAIGLLVFIGAGVGHLLGRHLGRRRLNAAAHRHSPSYKAYGE</sequence>
<dbReference type="InterPro" id="IPR001507">
    <property type="entry name" value="ZP_dom"/>
</dbReference>
<evidence type="ECO:0000259" key="9">
    <source>
        <dbReference type="PROSITE" id="PS51034"/>
    </source>
</evidence>
<dbReference type="PANTHER" id="PTHR22907">
    <property type="entry name" value="GH04558P"/>
    <property type="match status" value="1"/>
</dbReference>
<feature type="non-terminal residue" evidence="10">
    <location>
        <position position="465"/>
    </location>
</feature>
<reference evidence="10" key="1">
    <citation type="submission" date="2023-06" db="EMBL/GenBank/DDBJ databases">
        <authorList>
            <person name="Delattre M."/>
        </authorList>
    </citation>
    <scope>NUCLEOTIDE SEQUENCE</scope>
    <source>
        <strain evidence="10">AF72</strain>
    </source>
</reference>
<evidence type="ECO:0000256" key="3">
    <source>
        <dbReference type="ARBA" id="ARBA00022475"/>
    </source>
</evidence>
<keyword evidence="4 8" id="KW-0812">Transmembrane</keyword>
<dbReference type="GO" id="GO:0042302">
    <property type="term" value="F:structural constituent of cuticle"/>
    <property type="evidence" value="ECO:0007669"/>
    <property type="project" value="UniProtKB-KW"/>
</dbReference>
<keyword evidence="2" id="KW-0193">Cuticle</keyword>
<keyword evidence="5" id="KW-0732">Signal</keyword>
<evidence type="ECO:0000313" key="10">
    <source>
        <dbReference type="EMBL" id="CAJ0578428.1"/>
    </source>
</evidence>
<keyword evidence="7 8" id="KW-0472">Membrane</keyword>
<dbReference type="EMBL" id="CATQJA010002653">
    <property type="protein sequence ID" value="CAJ0578428.1"/>
    <property type="molecule type" value="Genomic_DNA"/>
</dbReference>
<dbReference type="AlphaFoldDB" id="A0AA36CZU7"/>
<dbReference type="PROSITE" id="PS51034">
    <property type="entry name" value="ZP_2"/>
    <property type="match status" value="1"/>
</dbReference>
<protein>
    <recommendedName>
        <fullName evidence="9">ZP domain-containing protein</fullName>
    </recommendedName>
</protein>
<evidence type="ECO:0000256" key="2">
    <source>
        <dbReference type="ARBA" id="ARBA00022460"/>
    </source>
</evidence>
<feature type="transmembrane region" description="Helical" evidence="8">
    <location>
        <begin position="421"/>
        <end position="440"/>
    </location>
</feature>
<evidence type="ECO:0000256" key="5">
    <source>
        <dbReference type="ARBA" id="ARBA00022729"/>
    </source>
</evidence>
<keyword evidence="6 8" id="KW-1133">Transmembrane helix</keyword>
<evidence type="ECO:0000256" key="7">
    <source>
        <dbReference type="ARBA" id="ARBA00023136"/>
    </source>
</evidence>
<dbReference type="InterPro" id="IPR057475">
    <property type="entry name" value="CUT_C"/>
</dbReference>
<evidence type="ECO:0000256" key="1">
    <source>
        <dbReference type="ARBA" id="ARBA00004251"/>
    </source>
</evidence>
<comment type="caution">
    <text evidence="10">The sequence shown here is derived from an EMBL/GenBank/DDBJ whole genome shotgun (WGS) entry which is preliminary data.</text>
</comment>
<dbReference type="InterPro" id="IPR051962">
    <property type="entry name" value="Cuticlin"/>
</dbReference>
<evidence type="ECO:0000256" key="8">
    <source>
        <dbReference type="SAM" id="Phobius"/>
    </source>
</evidence>
<dbReference type="Pfam" id="PF25057">
    <property type="entry name" value="CUT_N"/>
    <property type="match status" value="1"/>
</dbReference>
<dbReference type="PANTHER" id="PTHR22907:SF26">
    <property type="entry name" value="ZP DOMAIN-CONTAINING PROTEIN"/>
    <property type="match status" value="1"/>
</dbReference>
<evidence type="ECO:0000256" key="4">
    <source>
        <dbReference type="ARBA" id="ARBA00022692"/>
    </source>
</evidence>
<evidence type="ECO:0000313" key="11">
    <source>
        <dbReference type="Proteomes" id="UP001177023"/>
    </source>
</evidence>
<dbReference type="Pfam" id="PF25301">
    <property type="entry name" value="CUT_C"/>
    <property type="match status" value="1"/>
</dbReference>
<comment type="subcellular location">
    <subcellularLocation>
        <location evidence="1">Cell membrane</location>
        <topology evidence="1">Single-pass type I membrane protein</topology>
    </subcellularLocation>
</comment>
<dbReference type="InterPro" id="IPR056953">
    <property type="entry name" value="CUT_N"/>
</dbReference>
<gene>
    <name evidence="10" type="ORF">MSPICULIGERA_LOCUS16686</name>
</gene>
<keyword evidence="3" id="KW-1003">Cell membrane</keyword>
<keyword evidence="11" id="KW-1185">Reference proteome</keyword>
<dbReference type="SMART" id="SM00241">
    <property type="entry name" value="ZP"/>
    <property type="match status" value="1"/>
</dbReference>
<dbReference type="GO" id="GO:0005886">
    <property type="term" value="C:plasma membrane"/>
    <property type="evidence" value="ECO:0007669"/>
    <property type="project" value="UniProtKB-SubCell"/>
</dbReference>
<name>A0AA36CZU7_9BILA</name>
<organism evidence="10 11">
    <name type="scientific">Mesorhabditis spiculigera</name>
    <dbReference type="NCBI Taxonomy" id="96644"/>
    <lineage>
        <taxon>Eukaryota</taxon>
        <taxon>Metazoa</taxon>
        <taxon>Ecdysozoa</taxon>
        <taxon>Nematoda</taxon>
        <taxon>Chromadorea</taxon>
        <taxon>Rhabditida</taxon>
        <taxon>Rhabditina</taxon>
        <taxon>Rhabditomorpha</taxon>
        <taxon>Rhabditoidea</taxon>
        <taxon>Rhabditidae</taxon>
        <taxon>Mesorhabditinae</taxon>
        <taxon>Mesorhabditis</taxon>
    </lineage>
</organism>